<evidence type="ECO:0000313" key="4">
    <source>
        <dbReference type="WBParaSite" id="MhA1_Contig1161.frz3.gene7"/>
    </source>
</evidence>
<dbReference type="AlphaFoldDB" id="A0A1I8B150"/>
<feature type="domain" description="Rho-GAP" evidence="2">
    <location>
        <begin position="127"/>
        <end position="215"/>
    </location>
</feature>
<feature type="compositionally biased region" description="Basic and acidic residues" evidence="1">
    <location>
        <begin position="588"/>
        <end position="598"/>
    </location>
</feature>
<feature type="region of interest" description="Disordered" evidence="1">
    <location>
        <begin position="1"/>
        <end position="39"/>
    </location>
</feature>
<evidence type="ECO:0000256" key="1">
    <source>
        <dbReference type="SAM" id="MobiDB-lite"/>
    </source>
</evidence>
<protein>
    <submittedName>
        <fullName evidence="4">Rho-GAP domain-containing protein</fullName>
    </submittedName>
</protein>
<dbReference type="WBParaSite" id="MhA1_Contig1161.frz3.gene7">
    <property type="protein sequence ID" value="MhA1_Contig1161.frz3.gene7"/>
    <property type="gene ID" value="MhA1_Contig1161.frz3.gene7"/>
</dbReference>
<feature type="region of interest" description="Disordered" evidence="1">
    <location>
        <begin position="561"/>
        <end position="598"/>
    </location>
</feature>
<dbReference type="PANTHER" id="PTHR23179:SF27">
    <property type="entry name" value="RHO GTPASE ACTIVATING PROTEIN AT 71E, ISOFORM D"/>
    <property type="match status" value="1"/>
</dbReference>
<proteinExistence type="predicted"/>
<name>A0A1I8B150_MELHA</name>
<dbReference type="InterPro" id="IPR000198">
    <property type="entry name" value="RhoGAP_dom"/>
</dbReference>
<dbReference type="GO" id="GO:0007165">
    <property type="term" value="P:signal transduction"/>
    <property type="evidence" value="ECO:0007669"/>
    <property type="project" value="InterPro"/>
</dbReference>
<keyword evidence="3" id="KW-1185">Reference proteome</keyword>
<dbReference type="InterPro" id="IPR008936">
    <property type="entry name" value="Rho_GTPase_activation_prot"/>
</dbReference>
<feature type="compositionally biased region" description="Polar residues" evidence="1">
    <location>
        <begin position="511"/>
        <end position="521"/>
    </location>
</feature>
<feature type="compositionally biased region" description="Basic and acidic residues" evidence="1">
    <location>
        <begin position="1"/>
        <end position="11"/>
    </location>
</feature>
<sequence>MNDQHLVEEHHNRQRQQSNHQRGQKRNGTPSSDPSLIRRHTTPDMAASAAYGMVSVLCGTDELEHRYRGRIEKVKFGVPVNEAFSPDIPATLLVLLLKVNKEGPLKKDIWRAPGNQAQVRKLSNIMRFLAKLPGGILGADNEKRLFESMQQEDFGDDSKRELFCRIVSNLPIPSQHLLVLLFGTFRVITDSAETFGTRMTPEAIGISVAPSLFHTCIHDGQRAKLEDVLRFKIASQVISEIIRGFGYTNLFPRECYEFYARITGRTLRVDEQWHFSFQLPSMLFTDGIGCFNPIAVNRRNSRRSRRKSSSSASSVASILSQLHSTQATAFTCAAPVQINDNFDGNAKTPENYLPTPLGAASLYSPSAPDSICQSVSQQAKASIVGYVTPQLAATSLVTPIHSKSPPLVPTMRTKDIYDGGSKVDDLTEQRRRSSTFFLHSPSMNNMESRTKVIGPAPTNNDNNKITSPLFTGISFALPSSKITTTSNRLSNSGGGNINTFDDNLLNNNNTSWYTQQSQQNQADHRRKAASAAYAGPPPPPTSALQRRIDAYCAAANINPKEKWLQAQPQMKKQNHKRRSQSQQQLHNRSKDGGLIEPD</sequence>
<organism evidence="3 4">
    <name type="scientific">Meloidogyne hapla</name>
    <name type="common">Root-knot nematode worm</name>
    <dbReference type="NCBI Taxonomy" id="6305"/>
    <lineage>
        <taxon>Eukaryota</taxon>
        <taxon>Metazoa</taxon>
        <taxon>Ecdysozoa</taxon>
        <taxon>Nematoda</taxon>
        <taxon>Chromadorea</taxon>
        <taxon>Rhabditida</taxon>
        <taxon>Tylenchina</taxon>
        <taxon>Tylenchomorpha</taxon>
        <taxon>Tylenchoidea</taxon>
        <taxon>Meloidogynidae</taxon>
        <taxon>Meloidogyninae</taxon>
        <taxon>Meloidogyne</taxon>
    </lineage>
</organism>
<dbReference type="PANTHER" id="PTHR23179">
    <property type="entry name" value="T-CELL ACTIVATION RHO GTPASE ACTIVATING PROTEIN-RELATED"/>
    <property type="match status" value="1"/>
</dbReference>
<dbReference type="SUPFAM" id="SSF48350">
    <property type="entry name" value="GTPase activation domain, GAP"/>
    <property type="match status" value="1"/>
</dbReference>
<evidence type="ECO:0000259" key="2">
    <source>
        <dbReference type="Pfam" id="PF00620"/>
    </source>
</evidence>
<feature type="region of interest" description="Disordered" evidence="1">
    <location>
        <begin position="508"/>
        <end position="544"/>
    </location>
</feature>
<dbReference type="Pfam" id="PF00620">
    <property type="entry name" value="RhoGAP"/>
    <property type="match status" value="1"/>
</dbReference>
<accession>A0A1I8B150</accession>
<dbReference type="GO" id="GO:0005096">
    <property type="term" value="F:GTPase activator activity"/>
    <property type="evidence" value="ECO:0007669"/>
    <property type="project" value="TreeGrafter"/>
</dbReference>
<reference evidence="4" key="1">
    <citation type="submission" date="2016-11" db="UniProtKB">
        <authorList>
            <consortium name="WormBaseParasite"/>
        </authorList>
    </citation>
    <scope>IDENTIFICATION</scope>
</reference>
<dbReference type="Gene3D" id="1.10.555.10">
    <property type="entry name" value="Rho GTPase activation protein"/>
    <property type="match status" value="1"/>
</dbReference>
<evidence type="ECO:0000313" key="3">
    <source>
        <dbReference type="Proteomes" id="UP000095281"/>
    </source>
</evidence>
<dbReference type="CDD" id="cd00159">
    <property type="entry name" value="RhoGAP"/>
    <property type="match status" value="1"/>
</dbReference>
<dbReference type="Proteomes" id="UP000095281">
    <property type="component" value="Unplaced"/>
</dbReference>